<dbReference type="EMBL" id="CP009286">
    <property type="protein sequence ID" value="AIQ62482.1"/>
    <property type="molecule type" value="Genomic_DNA"/>
</dbReference>
<keyword evidence="2" id="KW-1185">Reference proteome</keyword>
<accession>A0A089LNP8</accession>
<proteinExistence type="predicted"/>
<reference evidence="1 2" key="1">
    <citation type="submission" date="2014-08" db="EMBL/GenBank/DDBJ databases">
        <title>Comparative genomics of the Paenibacillus odorifer group.</title>
        <authorList>
            <person name="den Bakker H.C."/>
            <person name="Tsai Y.-C."/>
            <person name="Martin N."/>
            <person name="Korlach J."/>
            <person name="Wiedmann M."/>
        </authorList>
    </citation>
    <scope>NUCLEOTIDE SEQUENCE [LARGE SCALE GENOMIC DNA]</scope>
    <source>
        <strain evidence="1 2">DSM 14472</strain>
    </source>
</reference>
<gene>
    <name evidence="1" type="ORF">PSTEL_04565</name>
</gene>
<sequence>MKLKKTILILIVIGIAGAALWLARNEITTLMLDQFRDHRPEPKISSIKEHFHADQVTKIGPFSTDLVRTSPYMYGYLLKKGAESSVIVLDQYWGRTGNSDYYITILPGQKITLDDREAIVALVKHAPASMNLQASDIVGKNLVEVHQDSSVTKLPAYKLKAYSSGNLQWLTKNLQQVLTYKEGLEALRDY</sequence>
<dbReference type="KEGG" id="pste:PSTEL_04565"/>
<dbReference type="Proteomes" id="UP000029507">
    <property type="component" value="Chromosome"/>
</dbReference>
<evidence type="ECO:0000313" key="2">
    <source>
        <dbReference type="Proteomes" id="UP000029507"/>
    </source>
</evidence>
<evidence type="ECO:0000313" key="1">
    <source>
        <dbReference type="EMBL" id="AIQ62482.1"/>
    </source>
</evidence>
<dbReference type="STRING" id="169760.PSTEL_04565"/>
<dbReference type="HOGENOM" id="CLU_1426749_0_0_9"/>
<protein>
    <submittedName>
        <fullName evidence="1">Uncharacterized protein</fullName>
    </submittedName>
</protein>
<dbReference type="AlphaFoldDB" id="A0A089LNP8"/>
<organism evidence="1 2">
    <name type="scientific">Paenibacillus stellifer</name>
    <dbReference type="NCBI Taxonomy" id="169760"/>
    <lineage>
        <taxon>Bacteria</taxon>
        <taxon>Bacillati</taxon>
        <taxon>Bacillota</taxon>
        <taxon>Bacilli</taxon>
        <taxon>Bacillales</taxon>
        <taxon>Paenibacillaceae</taxon>
        <taxon>Paenibacillus</taxon>
    </lineage>
</organism>
<name>A0A089LNP8_9BACL</name>
<dbReference type="OrthoDB" id="9850176at2"/>
<dbReference type="RefSeq" id="WP_038693725.1">
    <property type="nucleotide sequence ID" value="NZ_CP009286.1"/>
</dbReference>